<organism evidence="1 2">
    <name type="scientific">Hyaloscypha variabilis (strain UAMH 11265 / GT02V1 / F)</name>
    <name type="common">Meliniomyces variabilis</name>
    <dbReference type="NCBI Taxonomy" id="1149755"/>
    <lineage>
        <taxon>Eukaryota</taxon>
        <taxon>Fungi</taxon>
        <taxon>Dikarya</taxon>
        <taxon>Ascomycota</taxon>
        <taxon>Pezizomycotina</taxon>
        <taxon>Leotiomycetes</taxon>
        <taxon>Helotiales</taxon>
        <taxon>Hyaloscyphaceae</taxon>
        <taxon>Hyaloscypha</taxon>
        <taxon>Hyaloscypha variabilis</taxon>
    </lineage>
</organism>
<keyword evidence="2" id="KW-1185">Reference proteome</keyword>
<dbReference type="AlphaFoldDB" id="A0A2J6S3E5"/>
<accession>A0A2J6S3E5</accession>
<name>A0A2J6S3E5_HYAVF</name>
<protein>
    <submittedName>
        <fullName evidence="1">Uncharacterized protein</fullName>
    </submittedName>
</protein>
<reference evidence="1 2" key="1">
    <citation type="submission" date="2016-04" db="EMBL/GenBank/DDBJ databases">
        <title>A degradative enzymes factory behind the ericoid mycorrhizal symbiosis.</title>
        <authorList>
            <consortium name="DOE Joint Genome Institute"/>
            <person name="Martino E."/>
            <person name="Morin E."/>
            <person name="Grelet G."/>
            <person name="Kuo A."/>
            <person name="Kohler A."/>
            <person name="Daghino S."/>
            <person name="Barry K."/>
            <person name="Choi C."/>
            <person name="Cichocki N."/>
            <person name="Clum A."/>
            <person name="Copeland A."/>
            <person name="Hainaut M."/>
            <person name="Haridas S."/>
            <person name="Labutti K."/>
            <person name="Lindquist E."/>
            <person name="Lipzen A."/>
            <person name="Khouja H.-R."/>
            <person name="Murat C."/>
            <person name="Ohm R."/>
            <person name="Olson A."/>
            <person name="Spatafora J."/>
            <person name="Veneault-Fourrey C."/>
            <person name="Henrissat B."/>
            <person name="Grigoriev I."/>
            <person name="Martin F."/>
            <person name="Perotto S."/>
        </authorList>
    </citation>
    <scope>NUCLEOTIDE SEQUENCE [LARGE SCALE GENOMIC DNA]</scope>
    <source>
        <strain evidence="1 2">F</strain>
    </source>
</reference>
<evidence type="ECO:0000313" key="1">
    <source>
        <dbReference type="EMBL" id="PMD45299.1"/>
    </source>
</evidence>
<gene>
    <name evidence="1" type="ORF">L207DRAFT_252076</name>
</gene>
<proteinExistence type="predicted"/>
<dbReference type="EMBL" id="KZ613940">
    <property type="protein sequence ID" value="PMD45299.1"/>
    <property type="molecule type" value="Genomic_DNA"/>
</dbReference>
<sequence length="64" mass="7285">MRELWNDCGGLASCCRHFCILSVWGLRLRNWRRCTVARQFSEGLLGLRARVDGISESCVDAVEL</sequence>
<evidence type="ECO:0000313" key="2">
    <source>
        <dbReference type="Proteomes" id="UP000235786"/>
    </source>
</evidence>
<dbReference type="Proteomes" id="UP000235786">
    <property type="component" value="Unassembled WGS sequence"/>
</dbReference>